<dbReference type="SUPFAM" id="SSF46785">
    <property type="entry name" value="Winged helix' DNA-binding domain"/>
    <property type="match status" value="1"/>
</dbReference>
<keyword evidence="7" id="KW-1185">Reference proteome</keyword>
<evidence type="ECO:0000256" key="4">
    <source>
        <dbReference type="SAM" id="MobiDB-lite"/>
    </source>
</evidence>
<dbReference type="Gene3D" id="1.10.10.10">
    <property type="entry name" value="Winged helix-like DNA-binding domain superfamily/Winged helix DNA-binding domain"/>
    <property type="match status" value="1"/>
</dbReference>
<proteinExistence type="predicted"/>
<evidence type="ECO:0000256" key="1">
    <source>
        <dbReference type="ARBA" id="ARBA00022603"/>
    </source>
</evidence>
<accession>A0A9P1H068</accession>
<keyword evidence="3" id="KW-0949">S-adenosyl-L-methionine</keyword>
<gene>
    <name evidence="6" type="ORF">PPNO1_LOCUS3306</name>
</gene>
<dbReference type="PANTHER" id="PTHR43712:SF17">
    <property type="entry name" value="O-METHYLTRANSFERASE"/>
    <property type="match status" value="1"/>
</dbReference>
<evidence type="ECO:0000313" key="7">
    <source>
        <dbReference type="Proteomes" id="UP000838763"/>
    </source>
</evidence>
<comment type="caution">
    <text evidence="6">The sequence shown here is derived from an EMBL/GenBank/DDBJ whole genome shotgun (WGS) entry which is preliminary data.</text>
</comment>
<protein>
    <recommendedName>
        <fullName evidence="5">O-methyltransferase C-terminal domain-containing protein</fullName>
    </recommendedName>
</protein>
<evidence type="ECO:0000259" key="5">
    <source>
        <dbReference type="Pfam" id="PF00891"/>
    </source>
</evidence>
<dbReference type="Pfam" id="PF00891">
    <property type="entry name" value="Methyltransf_2"/>
    <property type="match status" value="1"/>
</dbReference>
<feature type="region of interest" description="Disordered" evidence="4">
    <location>
        <begin position="1"/>
        <end position="25"/>
    </location>
</feature>
<keyword evidence="1" id="KW-0489">Methyltransferase</keyword>
<dbReference type="SUPFAM" id="SSF53335">
    <property type="entry name" value="S-adenosyl-L-methionine-dependent methyltransferases"/>
    <property type="match status" value="1"/>
</dbReference>
<keyword evidence="2" id="KW-0808">Transferase</keyword>
<feature type="region of interest" description="Disordered" evidence="4">
    <location>
        <begin position="64"/>
        <end position="103"/>
    </location>
</feature>
<name>A0A9P1H068_9PEZI</name>
<dbReference type="InterPro" id="IPR016461">
    <property type="entry name" value="COMT-like"/>
</dbReference>
<evidence type="ECO:0000256" key="3">
    <source>
        <dbReference type="ARBA" id="ARBA00022691"/>
    </source>
</evidence>
<dbReference type="InterPro" id="IPR036390">
    <property type="entry name" value="WH_DNA-bd_sf"/>
</dbReference>
<evidence type="ECO:0000313" key="6">
    <source>
        <dbReference type="EMBL" id="CAI4213559.1"/>
    </source>
</evidence>
<dbReference type="PANTHER" id="PTHR43712">
    <property type="entry name" value="PUTATIVE (AFU_ORTHOLOGUE AFUA_4G14580)-RELATED"/>
    <property type="match status" value="1"/>
</dbReference>
<dbReference type="InterPro" id="IPR029062">
    <property type="entry name" value="Class_I_gatase-like"/>
</dbReference>
<feature type="compositionally biased region" description="Polar residues" evidence="4">
    <location>
        <begin position="89"/>
        <end position="103"/>
    </location>
</feature>
<dbReference type="Gene3D" id="3.40.50.880">
    <property type="match status" value="1"/>
</dbReference>
<organism evidence="6 7">
    <name type="scientific">Parascedosporium putredinis</name>
    <dbReference type="NCBI Taxonomy" id="1442378"/>
    <lineage>
        <taxon>Eukaryota</taxon>
        <taxon>Fungi</taxon>
        <taxon>Dikarya</taxon>
        <taxon>Ascomycota</taxon>
        <taxon>Pezizomycotina</taxon>
        <taxon>Sordariomycetes</taxon>
        <taxon>Hypocreomycetidae</taxon>
        <taxon>Microascales</taxon>
        <taxon>Microascaceae</taxon>
        <taxon>Parascedosporium</taxon>
    </lineage>
</organism>
<dbReference type="AlphaFoldDB" id="A0A9P1H068"/>
<dbReference type="PROSITE" id="PS51683">
    <property type="entry name" value="SAM_OMT_II"/>
    <property type="match status" value="1"/>
</dbReference>
<dbReference type="InterPro" id="IPR036388">
    <property type="entry name" value="WH-like_DNA-bd_sf"/>
</dbReference>
<dbReference type="InterPro" id="IPR001077">
    <property type="entry name" value="COMT_C"/>
</dbReference>
<dbReference type="OrthoDB" id="5424793at2759"/>
<feature type="domain" description="O-methyltransferase C-terminal" evidence="5">
    <location>
        <begin position="333"/>
        <end position="474"/>
    </location>
</feature>
<dbReference type="InterPro" id="IPR029063">
    <property type="entry name" value="SAM-dependent_MTases_sf"/>
</dbReference>
<evidence type="ECO:0000256" key="2">
    <source>
        <dbReference type="ARBA" id="ARBA00022679"/>
    </source>
</evidence>
<dbReference type="GO" id="GO:0032259">
    <property type="term" value="P:methylation"/>
    <property type="evidence" value="ECO:0007669"/>
    <property type="project" value="UniProtKB-KW"/>
</dbReference>
<dbReference type="Proteomes" id="UP000838763">
    <property type="component" value="Unassembled WGS sequence"/>
</dbReference>
<dbReference type="Gene3D" id="3.40.50.150">
    <property type="entry name" value="Vaccinia Virus protein VP39"/>
    <property type="match status" value="1"/>
</dbReference>
<reference evidence="6" key="1">
    <citation type="submission" date="2022-11" db="EMBL/GenBank/DDBJ databases">
        <authorList>
            <person name="Scott C."/>
            <person name="Bruce N."/>
        </authorList>
    </citation>
    <scope>NUCLEOTIDE SEQUENCE</scope>
</reference>
<dbReference type="GO" id="GO:0008171">
    <property type="term" value="F:O-methyltransferase activity"/>
    <property type="evidence" value="ECO:0007669"/>
    <property type="project" value="InterPro"/>
</dbReference>
<dbReference type="EMBL" id="CALLCH030000008">
    <property type="protein sequence ID" value="CAI4213559.1"/>
    <property type="molecule type" value="Genomic_DNA"/>
</dbReference>
<sequence length="1214" mass="134251">MPALYRRHMSGSEVGQGGESSERAPPNQEAFVWLSILPTGLGPTTPSILQNQWIRVKDIYEHRHTEGANGPSCNGRARGKRNRRRCPQDPSTEAPTHVNGTSTGIVKKPVVDVSVALKANNLDSVAELTQEISSLGAQVSGGDEQARLALVEKARSLVRALETPRETMIKHCWAQPSAMAALTVGSQDLAHKIGVDPSLLSRLMRHLGSMGYIQEVDTDTYQPTNFSSSLTIPIIGDGYPCLSGGLMASLSKFPEYAMKNGYKTPQSISDGSLQYAYNTKLNMFEYLHANPPHGFQFNHHMGGYRQGRPSWMDDGFYPVKERLIDGVEFGEGDALLVDIGGGMGHDLAEFRQKHPNAPGRLILQDLQPVLGQIIDLDSKIERVEYDFHTEQPIKGARAYYMHSCLHDWPDEIDVQILARIKEAMKPGYSRLLINENVIPPRHAQWEATALDIMMLTLLSSRERTEGDWRLLLEEMAGLRISGIYTAANGVESIIECENGQPVEQAIAPSQTFSIDFRMRDEQEATSAFDSLIQMHEECLGDLIAPATQSSDDAREFLPSPPSSVSCAAAATSWTRSIQSFCLQPQFNVESATTLLDSFRRMLPYFPCIVLGDGETVKSMSRDRPFVLLAILACTSSSRTLQGHGLYDEEFRKVLALKVVAGGERSLQLLQGLLVYCAWYPFHLRFKDKRMEDARAYLASYYIICTLSVIRTWASWEPPSYTSWTSTCVEAFLSSTRPDDVVLAHLARHAYVAREVAVMSKTSNGEGREAHFMTLGLEAQLREWQTLGPAGADASPAVVLGNLFVEVFLYCHELWKAPSGKTPGKVSSQLSSRIWASVPLMKRLFDVAAELEHGDFSALEWVKVITCLIVGTKLCFPLRELPGWDHRRTRSELRYAECLEKICRAGAGEEDGAPADDFASVPKRAPDIKSASQIIIRVLLRKYKDRIAKEERAEVDKRHRCPMMDGSLDEYLHLWDDMPMTMPGMGTLDNFATHAAVVEVPRIQESSVVEAALGTQEVPAAQTSPRRIYHDLWATMTLGWGEQIPRDRQRPPVDLVNASPTVQIVYINGTADDGSDAGKGVMALTSGAKLLATHRISDPEVQAGKLDILFIPGPDPRSGFAEATLQFVRDHHANANTDVLSVCSGIFCAGTRGSSTGGRRAITNGNDLMAAYCRTGKHFAVPLVDIACKMADVGDRPQEYGQDREVYNIEFAEKK</sequence>